<dbReference type="FunFam" id="1.10.510.10:FF:000240">
    <property type="entry name" value="Lectin-domain containing receptor kinase A4.3"/>
    <property type="match status" value="1"/>
</dbReference>
<dbReference type="GO" id="GO:0002229">
    <property type="term" value="P:defense response to oomycetes"/>
    <property type="evidence" value="ECO:0007669"/>
    <property type="project" value="UniProtKB-ARBA"/>
</dbReference>
<keyword evidence="13 19" id="KW-0472">Membrane</keyword>
<keyword evidence="22" id="KW-1185">Reference proteome</keyword>
<dbReference type="Gene3D" id="3.30.200.20">
    <property type="entry name" value="Phosphorylase Kinase, domain 1"/>
    <property type="match status" value="1"/>
</dbReference>
<reference evidence="21 22" key="1">
    <citation type="submission" date="2024-01" db="EMBL/GenBank/DDBJ databases">
        <title>The complete chloroplast genome sequence of Lithospermum erythrorhizon: insights into the phylogenetic relationship among Boraginaceae species and the maternal lineages of purple gromwells.</title>
        <authorList>
            <person name="Okada T."/>
            <person name="Watanabe K."/>
        </authorList>
    </citation>
    <scope>NUCLEOTIDE SEQUENCE [LARGE SCALE GENOMIC DNA]</scope>
</reference>
<evidence type="ECO:0000256" key="14">
    <source>
        <dbReference type="ARBA" id="ARBA00023170"/>
    </source>
</evidence>
<dbReference type="EMBL" id="BAABME010015456">
    <property type="protein sequence ID" value="GAA0141286.1"/>
    <property type="molecule type" value="Genomic_DNA"/>
</dbReference>
<dbReference type="Proteomes" id="UP001454036">
    <property type="component" value="Unassembled WGS sequence"/>
</dbReference>
<evidence type="ECO:0000256" key="3">
    <source>
        <dbReference type="ARBA" id="ARBA00010217"/>
    </source>
</evidence>
<keyword evidence="14" id="KW-0675">Receptor</keyword>
<evidence type="ECO:0000256" key="5">
    <source>
        <dbReference type="ARBA" id="ARBA00022527"/>
    </source>
</evidence>
<keyword evidence="10" id="KW-0418">Kinase</keyword>
<comment type="subcellular location">
    <subcellularLocation>
        <location evidence="1">Cell membrane</location>
        <topology evidence="1">Single-pass type I membrane protein</topology>
    </subcellularLocation>
</comment>
<evidence type="ECO:0000313" key="22">
    <source>
        <dbReference type="Proteomes" id="UP001454036"/>
    </source>
</evidence>
<dbReference type="SMART" id="SM00220">
    <property type="entry name" value="S_TKc"/>
    <property type="match status" value="1"/>
</dbReference>
<dbReference type="FunFam" id="3.30.200.20:FF:000745">
    <property type="entry name" value="Phytosulfokine receptor 2"/>
    <property type="match status" value="1"/>
</dbReference>
<evidence type="ECO:0000256" key="16">
    <source>
        <dbReference type="PROSITE-ProRule" id="PRU10141"/>
    </source>
</evidence>
<comment type="caution">
    <text evidence="21">The sequence shown here is derived from an EMBL/GenBank/DDBJ whole genome shotgun (WGS) entry which is preliminary data.</text>
</comment>
<proteinExistence type="inferred from homology"/>
<organism evidence="21 22">
    <name type="scientific">Lithospermum erythrorhizon</name>
    <name type="common">Purple gromwell</name>
    <name type="synonym">Lithospermum officinale var. erythrorhizon</name>
    <dbReference type="NCBI Taxonomy" id="34254"/>
    <lineage>
        <taxon>Eukaryota</taxon>
        <taxon>Viridiplantae</taxon>
        <taxon>Streptophyta</taxon>
        <taxon>Embryophyta</taxon>
        <taxon>Tracheophyta</taxon>
        <taxon>Spermatophyta</taxon>
        <taxon>Magnoliopsida</taxon>
        <taxon>eudicotyledons</taxon>
        <taxon>Gunneridae</taxon>
        <taxon>Pentapetalae</taxon>
        <taxon>asterids</taxon>
        <taxon>lamiids</taxon>
        <taxon>Boraginales</taxon>
        <taxon>Boraginaceae</taxon>
        <taxon>Boraginoideae</taxon>
        <taxon>Lithospermeae</taxon>
        <taxon>Lithospermum</taxon>
    </lineage>
</organism>
<evidence type="ECO:0000256" key="6">
    <source>
        <dbReference type="ARBA" id="ARBA00022679"/>
    </source>
</evidence>
<feature type="region of interest" description="Disordered" evidence="18">
    <location>
        <begin position="37"/>
        <end position="65"/>
    </location>
</feature>
<evidence type="ECO:0000256" key="12">
    <source>
        <dbReference type="ARBA" id="ARBA00022989"/>
    </source>
</evidence>
<sequence>MDMDPKLQATLAAILSFFVVSSILATIIILCKDSKRGNRQSHSRGIPQSRPGSRNRTVPTNYNNNLNGNFESSACFDPTLTRIAMAELMAATQNFSPDLIVGDGSFGYVYKAKLPSGKVVAVKKLAADAFQGFREFLAEMETLGKIHHPNIVKILGYCSSGSDRMLIYDFLEKGSLDEWLHGTSSSSSDYFDDAGSASSSLRLPLSWDTRTKVVRGVANGLCYMHSLEVPIIHRDIKASNVLLDANFEAHIADFGLARRVEGAHSHVSTQAAGTMGYMPPEYMSGAVMATMQGDVYSFGVLMMEILSGRRPSFPFLGVDGKEIRLIEWVNQMMEKNNYIEMVDANILKDDLNETVVVEYFKIASMCVTESSKHRPSMKEVVDLLDGITK</sequence>
<evidence type="ECO:0000256" key="1">
    <source>
        <dbReference type="ARBA" id="ARBA00004251"/>
    </source>
</evidence>
<comment type="similarity">
    <text evidence="17">Belongs to the protein kinase superfamily.</text>
</comment>
<evidence type="ECO:0000256" key="18">
    <source>
        <dbReference type="SAM" id="MobiDB-lite"/>
    </source>
</evidence>
<evidence type="ECO:0000256" key="10">
    <source>
        <dbReference type="ARBA" id="ARBA00022777"/>
    </source>
</evidence>
<evidence type="ECO:0000256" key="8">
    <source>
        <dbReference type="ARBA" id="ARBA00022729"/>
    </source>
</evidence>
<keyword evidence="12 19" id="KW-1133">Transmembrane helix</keyword>
<dbReference type="PANTHER" id="PTHR47973">
    <property type="entry name" value="CYSTEINE-RICH RECEPTOR-LIKE PROTEIN KINASE 3"/>
    <property type="match status" value="1"/>
</dbReference>
<dbReference type="PROSITE" id="PS00108">
    <property type="entry name" value="PROTEIN_KINASE_ST"/>
    <property type="match status" value="1"/>
</dbReference>
<dbReference type="AlphaFoldDB" id="A0AAV3NQ95"/>
<keyword evidence="8" id="KW-0732">Signal</keyword>
<protein>
    <recommendedName>
        <fullName evidence="20">Protein kinase domain-containing protein</fullName>
    </recommendedName>
</protein>
<keyword evidence="7 19" id="KW-0812">Transmembrane</keyword>
<dbReference type="InterPro" id="IPR052059">
    <property type="entry name" value="CR_Ser/Thr_kinase"/>
</dbReference>
<evidence type="ECO:0000256" key="19">
    <source>
        <dbReference type="SAM" id="Phobius"/>
    </source>
</evidence>
<evidence type="ECO:0000256" key="15">
    <source>
        <dbReference type="ARBA" id="ARBA00023180"/>
    </source>
</evidence>
<feature type="domain" description="Protein kinase" evidence="20">
    <location>
        <begin position="95"/>
        <end position="389"/>
    </location>
</feature>
<dbReference type="PROSITE" id="PS00107">
    <property type="entry name" value="PROTEIN_KINASE_ATP"/>
    <property type="match status" value="1"/>
</dbReference>
<evidence type="ECO:0000256" key="13">
    <source>
        <dbReference type="ARBA" id="ARBA00023136"/>
    </source>
</evidence>
<evidence type="ECO:0000259" key="20">
    <source>
        <dbReference type="PROSITE" id="PS50011"/>
    </source>
</evidence>
<keyword evidence="5 17" id="KW-0723">Serine/threonine-protein kinase</keyword>
<evidence type="ECO:0000256" key="9">
    <source>
        <dbReference type="ARBA" id="ARBA00022741"/>
    </source>
</evidence>
<dbReference type="InterPro" id="IPR000719">
    <property type="entry name" value="Prot_kinase_dom"/>
</dbReference>
<keyword evidence="4" id="KW-1003">Cell membrane</keyword>
<comment type="similarity">
    <text evidence="2">In the N-terminal section; belongs to the leguminous lectin family.</text>
</comment>
<keyword evidence="6" id="KW-0808">Transferase</keyword>
<dbReference type="GO" id="GO:0004674">
    <property type="term" value="F:protein serine/threonine kinase activity"/>
    <property type="evidence" value="ECO:0007669"/>
    <property type="project" value="UniProtKB-KW"/>
</dbReference>
<dbReference type="CDD" id="cd14066">
    <property type="entry name" value="STKc_IRAK"/>
    <property type="match status" value="1"/>
</dbReference>
<keyword evidence="9 16" id="KW-0547">Nucleotide-binding</keyword>
<dbReference type="SUPFAM" id="SSF56112">
    <property type="entry name" value="Protein kinase-like (PK-like)"/>
    <property type="match status" value="1"/>
</dbReference>
<feature type="binding site" evidence="16">
    <location>
        <position position="124"/>
    </location>
    <ligand>
        <name>ATP</name>
        <dbReference type="ChEBI" id="CHEBI:30616"/>
    </ligand>
</feature>
<accession>A0AAV3NQ95</accession>
<evidence type="ECO:0000256" key="4">
    <source>
        <dbReference type="ARBA" id="ARBA00022475"/>
    </source>
</evidence>
<gene>
    <name evidence="21" type="ORF">LIER_35366</name>
</gene>
<dbReference type="GO" id="GO:0005524">
    <property type="term" value="F:ATP binding"/>
    <property type="evidence" value="ECO:0007669"/>
    <property type="project" value="UniProtKB-UniRule"/>
</dbReference>
<dbReference type="InterPro" id="IPR011009">
    <property type="entry name" value="Kinase-like_dom_sf"/>
</dbReference>
<dbReference type="GO" id="GO:0005886">
    <property type="term" value="C:plasma membrane"/>
    <property type="evidence" value="ECO:0007669"/>
    <property type="project" value="UniProtKB-SubCell"/>
</dbReference>
<evidence type="ECO:0000313" key="21">
    <source>
        <dbReference type="EMBL" id="GAA0141286.1"/>
    </source>
</evidence>
<dbReference type="InterPro" id="IPR017441">
    <property type="entry name" value="Protein_kinase_ATP_BS"/>
</dbReference>
<feature type="compositionally biased region" description="Polar residues" evidence="18">
    <location>
        <begin position="50"/>
        <end position="65"/>
    </location>
</feature>
<evidence type="ECO:0000256" key="17">
    <source>
        <dbReference type="RuleBase" id="RU000304"/>
    </source>
</evidence>
<name>A0AAV3NQ95_LITER</name>
<keyword evidence="15" id="KW-0325">Glycoprotein</keyword>
<evidence type="ECO:0000256" key="7">
    <source>
        <dbReference type="ARBA" id="ARBA00022692"/>
    </source>
</evidence>
<evidence type="ECO:0000256" key="2">
    <source>
        <dbReference type="ARBA" id="ARBA00008536"/>
    </source>
</evidence>
<dbReference type="InterPro" id="IPR008271">
    <property type="entry name" value="Ser/Thr_kinase_AS"/>
</dbReference>
<evidence type="ECO:0000256" key="11">
    <source>
        <dbReference type="ARBA" id="ARBA00022840"/>
    </source>
</evidence>
<dbReference type="PROSITE" id="PS50011">
    <property type="entry name" value="PROTEIN_KINASE_DOM"/>
    <property type="match status" value="1"/>
</dbReference>
<dbReference type="Gene3D" id="1.10.510.10">
    <property type="entry name" value="Transferase(Phosphotransferase) domain 1"/>
    <property type="match status" value="1"/>
</dbReference>
<dbReference type="Pfam" id="PF07714">
    <property type="entry name" value="PK_Tyr_Ser-Thr"/>
    <property type="match status" value="1"/>
</dbReference>
<comment type="similarity">
    <text evidence="3">In the C-terminal section; belongs to the protein kinase superfamily. Ser/Thr protein kinase family.</text>
</comment>
<feature type="transmembrane region" description="Helical" evidence="19">
    <location>
        <begin position="12"/>
        <end position="31"/>
    </location>
</feature>
<dbReference type="InterPro" id="IPR001245">
    <property type="entry name" value="Ser-Thr/Tyr_kinase_cat_dom"/>
</dbReference>
<keyword evidence="11 16" id="KW-0067">ATP-binding</keyword>